<keyword evidence="1" id="KW-1133">Transmembrane helix</keyword>
<gene>
    <name evidence="2" type="ORF">ACFP50_10065</name>
</gene>
<sequence>MDSVSAVLAGAAVIRLGTVLVMSLPGAPLKSRAPGAALPIGLGIGRVAFRAPHLVETVLASTALFVVAVDGPSAPVVVLVAVVAVVPAGRLGVIRARLNRRSDRAPAGQQPPRSHAHWYYVAFEAIMTVSLLIPGILVLGILIPGIPLLAA</sequence>
<evidence type="ECO:0000256" key="1">
    <source>
        <dbReference type="SAM" id="Phobius"/>
    </source>
</evidence>
<evidence type="ECO:0000313" key="3">
    <source>
        <dbReference type="Proteomes" id="UP001596242"/>
    </source>
</evidence>
<proteinExistence type="predicted"/>
<organism evidence="2 3">
    <name type="scientific">Streptomyces pratens</name>
    <dbReference type="NCBI Taxonomy" id="887456"/>
    <lineage>
        <taxon>Bacteria</taxon>
        <taxon>Bacillati</taxon>
        <taxon>Actinomycetota</taxon>
        <taxon>Actinomycetes</taxon>
        <taxon>Kitasatosporales</taxon>
        <taxon>Streptomycetaceae</taxon>
        <taxon>Streptomyces</taxon>
    </lineage>
</organism>
<feature type="transmembrane region" description="Helical" evidence="1">
    <location>
        <begin position="117"/>
        <end position="143"/>
    </location>
</feature>
<comment type="caution">
    <text evidence="2">The sequence shown here is derived from an EMBL/GenBank/DDBJ whole genome shotgun (WGS) entry which is preliminary data.</text>
</comment>
<keyword evidence="1" id="KW-0472">Membrane</keyword>
<feature type="transmembrane region" description="Helical" evidence="1">
    <location>
        <begin position="6"/>
        <end position="27"/>
    </location>
</feature>
<evidence type="ECO:0000313" key="2">
    <source>
        <dbReference type="EMBL" id="MFC6055787.1"/>
    </source>
</evidence>
<name>A0ABW1LXQ4_9ACTN</name>
<dbReference type="Proteomes" id="UP001596242">
    <property type="component" value="Unassembled WGS sequence"/>
</dbReference>
<protein>
    <submittedName>
        <fullName evidence="2">Uncharacterized protein</fullName>
    </submittedName>
</protein>
<dbReference type="EMBL" id="JBHSPT010000023">
    <property type="protein sequence ID" value="MFC6055787.1"/>
    <property type="molecule type" value="Genomic_DNA"/>
</dbReference>
<feature type="transmembrane region" description="Helical" evidence="1">
    <location>
        <begin position="74"/>
        <end position="96"/>
    </location>
</feature>
<keyword evidence="3" id="KW-1185">Reference proteome</keyword>
<keyword evidence="1" id="KW-0812">Transmembrane</keyword>
<reference evidence="3" key="1">
    <citation type="journal article" date="2019" name="Int. J. Syst. Evol. Microbiol.">
        <title>The Global Catalogue of Microorganisms (GCM) 10K type strain sequencing project: providing services to taxonomists for standard genome sequencing and annotation.</title>
        <authorList>
            <consortium name="The Broad Institute Genomics Platform"/>
            <consortium name="The Broad Institute Genome Sequencing Center for Infectious Disease"/>
            <person name="Wu L."/>
            <person name="Ma J."/>
        </authorList>
    </citation>
    <scope>NUCLEOTIDE SEQUENCE [LARGE SCALE GENOMIC DNA]</scope>
    <source>
        <strain evidence="3">JCM 12763</strain>
    </source>
</reference>
<dbReference type="RefSeq" id="WP_386395433.1">
    <property type="nucleotide sequence ID" value="NZ_JBHSPT010000023.1"/>
</dbReference>
<accession>A0ABW1LXQ4</accession>